<reference evidence="3" key="1">
    <citation type="journal article" date="2019" name="Int. J. Syst. Evol. Microbiol.">
        <title>The Global Catalogue of Microorganisms (GCM) 10K type strain sequencing project: providing services to taxonomists for standard genome sequencing and annotation.</title>
        <authorList>
            <consortium name="The Broad Institute Genomics Platform"/>
            <consortium name="The Broad Institute Genome Sequencing Center for Infectious Disease"/>
            <person name="Wu L."/>
            <person name="Ma J."/>
        </authorList>
    </citation>
    <scope>NUCLEOTIDE SEQUENCE [LARGE SCALE GENOMIC DNA]</scope>
    <source>
        <strain evidence="3">CCUG 59778</strain>
    </source>
</reference>
<evidence type="ECO:0000313" key="3">
    <source>
        <dbReference type="Proteomes" id="UP001595817"/>
    </source>
</evidence>
<dbReference type="PANTHER" id="PTHR10885">
    <property type="entry name" value="ISOPENTENYL-DIPHOSPHATE DELTA-ISOMERASE"/>
    <property type="match status" value="1"/>
</dbReference>
<dbReference type="EMBL" id="JBHSEC010000005">
    <property type="protein sequence ID" value="MFC4409691.1"/>
    <property type="molecule type" value="Genomic_DNA"/>
</dbReference>
<dbReference type="Gene3D" id="3.90.79.10">
    <property type="entry name" value="Nucleoside Triphosphate Pyrophosphohydrolase"/>
    <property type="match status" value="1"/>
</dbReference>
<accession>A0ABV8X1R5</accession>
<dbReference type="InterPro" id="IPR015797">
    <property type="entry name" value="NUDIX_hydrolase-like_dom_sf"/>
</dbReference>
<evidence type="ECO:0000313" key="2">
    <source>
        <dbReference type="EMBL" id="MFC4409691.1"/>
    </source>
</evidence>
<dbReference type="RefSeq" id="WP_378152723.1">
    <property type="nucleotide sequence ID" value="NZ_JBHSEC010000005.1"/>
</dbReference>
<name>A0ABV8X1R5_9LACT</name>
<organism evidence="2 3">
    <name type="scientific">Chungangia koreensis</name>
    <dbReference type="NCBI Taxonomy" id="752657"/>
    <lineage>
        <taxon>Bacteria</taxon>
        <taxon>Bacillati</taxon>
        <taxon>Bacillota</taxon>
        <taxon>Bacilli</taxon>
        <taxon>Lactobacillales</taxon>
        <taxon>Chungangia</taxon>
    </lineage>
</organism>
<keyword evidence="3" id="KW-1185">Reference proteome</keyword>
<proteinExistence type="predicted"/>
<evidence type="ECO:0000259" key="1">
    <source>
        <dbReference type="PROSITE" id="PS51462"/>
    </source>
</evidence>
<dbReference type="SUPFAM" id="SSF55811">
    <property type="entry name" value="Nudix"/>
    <property type="match status" value="1"/>
</dbReference>
<dbReference type="Proteomes" id="UP001595817">
    <property type="component" value="Unassembled WGS sequence"/>
</dbReference>
<protein>
    <submittedName>
        <fullName evidence="2">NUDIX domain-containing protein</fullName>
    </submittedName>
</protein>
<comment type="caution">
    <text evidence="2">The sequence shown here is derived from an EMBL/GenBank/DDBJ whole genome shotgun (WGS) entry which is preliminary data.</text>
</comment>
<sequence length="205" mass="23482">METELLRIFDDHHRPIGTATRKEVHRKGYWHETFHCWVLEGDMIYFQIRSEDKKDYPGLLDITAAGHLSANERVEDGVREISEEIGLELTFSELIPLGVIKNEIKLDTITDLEFSHVFVYQGQNVSGSCSLKPDEVSGLVKATFESFYELVHEGVDVIHVEGTVTDHLGVERFIQQQIGLQDLVPHDSNYLLEVTEHINEILRII</sequence>
<gene>
    <name evidence="2" type="ORF">ACFOZY_04485</name>
</gene>
<dbReference type="PROSITE" id="PS51462">
    <property type="entry name" value="NUDIX"/>
    <property type="match status" value="1"/>
</dbReference>
<dbReference type="CDD" id="cd04692">
    <property type="entry name" value="NUDIX_Hydrolase"/>
    <property type="match status" value="1"/>
</dbReference>
<dbReference type="PANTHER" id="PTHR10885:SF0">
    <property type="entry name" value="ISOPENTENYL-DIPHOSPHATE DELTA-ISOMERASE"/>
    <property type="match status" value="1"/>
</dbReference>
<dbReference type="InterPro" id="IPR000086">
    <property type="entry name" value="NUDIX_hydrolase_dom"/>
</dbReference>
<feature type="domain" description="Nudix hydrolase" evidence="1">
    <location>
        <begin position="29"/>
        <end position="164"/>
    </location>
</feature>